<evidence type="ECO:0000313" key="10">
    <source>
        <dbReference type="EMBL" id="ELR16864.1"/>
    </source>
</evidence>
<evidence type="ECO:0000256" key="3">
    <source>
        <dbReference type="ARBA" id="ARBA00022692"/>
    </source>
</evidence>
<comment type="similarity">
    <text evidence="2">Belongs to the glycosyl hydrolase 99 family.</text>
</comment>
<dbReference type="Proteomes" id="UP000011083">
    <property type="component" value="Unassembled WGS sequence"/>
</dbReference>
<evidence type="ECO:0000256" key="6">
    <source>
        <dbReference type="ARBA" id="ARBA00022989"/>
    </source>
</evidence>
<keyword evidence="8" id="KW-0472">Membrane</keyword>
<evidence type="ECO:0000256" key="7">
    <source>
        <dbReference type="ARBA" id="ARBA00023034"/>
    </source>
</evidence>
<dbReference type="OrthoDB" id="406152at2759"/>
<evidence type="ECO:0000256" key="9">
    <source>
        <dbReference type="SAM" id="MobiDB-lite"/>
    </source>
</evidence>
<protein>
    <submittedName>
        <fullName evidence="10">Endoalpha-1,2-mannosidase-like protein</fullName>
    </submittedName>
</protein>
<dbReference type="KEGG" id="acan:ACA1_042010"/>
<dbReference type="PANTHER" id="PTHR13572">
    <property type="entry name" value="ENDO-ALPHA-1,2-MANNOSIDASE"/>
    <property type="match status" value="1"/>
</dbReference>
<comment type="subcellular location">
    <subcellularLocation>
        <location evidence="1">Golgi apparatus membrane</location>
        <topology evidence="1">Single-pass type II membrane protein</topology>
    </subcellularLocation>
</comment>
<evidence type="ECO:0000256" key="8">
    <source>
        <dbReference type="ARBA" id="ARBA00023136"/>
    </source>
</evidence>
<dbReference type="STRING" id="1257118.L8GUJ3"/>
<dbReference type="VEuPathDB" id="AmoebaDB:ACA1_042010"/>
<dbReference type="AlphaFoldDB" id="L8GUJ3"/>
<sequence>MEAVGPAGSASVATSTTQEEQQHSEGQGDDLFRERGQVFYYPWYDNPEHNKDKAYLHWNHDVLANPYQQGSVNGDPYIGANFYPQLGCYSSIDRAVIRQHMAMIRKAGLGVITVSWYPPAYSDGQIQSNPGFSDSTLTSLLDIAHEHGVKVNLHIEPYKDRSEKSVAGDIRYVIVRRASGLLPHHRTKLPMFYVYDSYLTEYRKWAKVLGSPSEHPDSIRGTKYDAMVIALFVGAEDYQRIPQGRFDGVYTYFATNGFTHGSTTANWARLASWAEQHGMIFIPSIGPGYEDTRIRPWNAKNSRSREEGKYYERMMSAAFNLDKVPEVISITSWNEWHEGTQIEPAVAKVVKAVDGQWPEYAYMDYAPHEPDHYLSLTHQWMAKFAAKWRSVRSV</sequence>
<dbReference type="CDD" id="cd11574">
    <property type="entry name" value="GH99"/>
    <property type="match status" value="1"/>
</dbReference>
<organism evidence="10 11">
    <name type="scientific">Acanthamoeba castellanii (strain ATCC 30010 / Neff)</name>
    <dbReference type="NCBI Taxonomy" id="1257118"/>
    <lineage>
        <taxon>Eukaryota</taxon>
        <taxon>Amoebozoa</taxon>
        <taxon>Discosea</taxon>
        <taxon>Longamoebia</taxon>
        <taxon>Centramoebida</taxon>
        <taxon>Acanthamoebidae</taxon>
        <taxon>Acanthamoeba</taxon>
    </lineage>
</organism>
<proteinExistence type="inferred from homology"/>
<dbReference type="OMA" id="VHWDHVM"/>
<keyword evidence="7" id="KW-0333">Golgi apparatus</keyword>
<dbReference type="RefSeq" id="XP_004338877.1">
    <property type="nucleotide sequence ID" value="XM_004338829.1"/>
</dbReference>
<dbReference type="PANTHER" id="PTHR13572:SF4">
    <property type="entry name" value="RE57134P"/>
    <property type="match status" value="1"/>
</dbReference>
<feature type="region of interest" description="Disordered" evidence="9">
    <location>
        <begin position="1"/>
        <end position="29"/>
    </location>
</feature>
<keyword evidence="4" id="KW-0378">Hydrolase</keyword>
<keyword evidence="11" id="KW-1185">Reference proteome</keyword>
<reference evidence="10 11" key="1">
    <citation type="journal article" date="2013" name="Genome Biol.">
        <title>Genome of Acanthamoeba castellanii highlights extensive lateral gene transfer and early evolution of tyrosine kinase signaling.</title>
        <authorList>
            <person name="Clarke M."/>
            <person name="Lohan A.J."/>
            <person name="Liu B."/>
            <person name="Lagkouvardos I."/>
            <person name="Roy S."/>
            <person name="Zafar N."/>
            <person name="Bertelli C."/>
            <person name="Schilde C."/>
            <person name="Kianianmomeni A."/>
            <person name="Burglin T.R."/>
            <person name="Frech C."/>
            <person name="Turcotte B."/>
            <person name="Kopec K.O."/>
            <person name="Synnott J.M."/>
            <person name="Choo C."/>
            <person name="Paponov I."/>
            <person name="Finkler A."/>
            <person name="Soon Heng Tan C."/>
            <person name="Hutchins A.P."/>
            <person name="Weinmeier T."/>
            <person name="Rattei T."/>
            <person name="Chu J.S."/>
            <person name="Gimenez G."/>
            <person name="Irimia M."/>
            <person name="Rigden D.J."/>
            <person name="Fitzpatrick D.A."/>
            <person name="Lorenzo-Morales J."/>
            <person name="Bateman A."/>
            <person name="Chiu C.H."/>
            <person name="Tang P."/>
            <person name="Hegemann P."/>
            <person name="Fromm H."/>
            <person name="Raoult D."/>
            <person name="Greub G."/>
            <person name="Miranda-Saavedra D."/>
            <person name="Chen N."/>
            <person name="Nash P."/>
            <person name="Ginger M.L."/>
            <person name="Horn M."/>
            <person name="Schaap P."/>
            <person name="Caler L."/>
            <person name="Loftus B."/>
        </authorList>
    </citation>
    <scope>NUCLEOTIDE SEQUENCE [LARGE SCALE GENOMIC DNA]</scope>
    <source>
        <strain evidence="10 11">Neff</strain>
    </source>
</reference>
<dbReference type="GO" id="GO:0000139">
    <property type="term" value="C:Golgi membrane"/>
    <property type="evidence" value="ECO:0007669"/>
    <property type="project" value="UniProtKB-SubCell"/>
</dbReference>
<gene>
    <name evidence="10" type="ORF">ACA1_042010</name>
</gene>
<evidence type="ECO:0000313" key="11">
    <source>
        <dbReference type="Proteomes" id="UP000011083"/>
    </source>
</evidence>
<evidence type="ECO:0000256" key="2">
    <source>
        <dbReference type="ARBA" id="ARBA00009559"/>
    </source>
</evidence>
<keyword evidence="3" id="KW-0812">Transmembrane</keyword>
<evidence type="ECO:0000256" key="5">
    <source>
        <dbReference type="ARBA" id="ARBA00022968"/>
    </source>
</evidence>
<dbReference type="InterPro" id="IPR026071">
    <property type="entry name" value="Glyco_Hydrolase_99"/>
</dbReference>
<evidence type="ECO:0000256" key="4">
    <source>
        <dbReference type="ARBA" id="ARBA00022801"/>
    </source>
</evidence>
<evidence type="ECO:0000256" key="1">
    <source>
        <dbReference type="ARBA" id="ARBA00004323"/>
    </source>
</evidence>
<keyword evidence="5" id="KW-0735">Signal-anchor</keyword>
<dbReference type="EMBL" id="KB007981">
    <property type="protein sequence ID" value="ELR16864.1"/>
    <property type="molecule type" value="Genomic_DNA"/>
</dbReference>
<dbReference type="Gene3D" id="3.20.20.80">
    <property type="entry name" value="Glycosidases"/>
    <property type="match status" value="1"/>
</dbReference>
<dbReference type="Pfam" id="PF16317">
    <property type="entry name" value="Glyco_hydro_99"/>
    <property type="match status" value="1"/>
</dbReference>
<dbReference type="GeneID" id="14917622"/>
<keyword evidence="6" id="KW-1133">Transmembrane helix</keyword>
<name>L8GUJ3_ACACF</name>
<accession>L8GUJ3</accession>
<dbReference type="GO" id="GO:0004559">
    <property type="term" value="F:alpha-mannosidase activity"/>
    <property type="evidence" value="ECO:0007669"/>
    <property type="project" value="TreeGrafter"/>
</dbReference>